<gene>
    <name evidence="2" type="ORF">URODEC1_LOCUS19453</name>
</gene>
<dbReference type="InterPro" id="IPR011043">
    <property type="entry name" value="Gal_Oxase/kelch_b-propeller"/>
</dbReference>
<evidence type="ECO:0000313" key="2">
    <source>
        <dbReference type="EMBL" id="CAL4918882.1"/>
    </source>
</evidence>
<dbReference type="Pfam" id="PF03478">
    <property type="entry name" value="Beta-prop_KIB1-4"/>
    <property type="match status" value="1"/>
</dbReference>
<dbReference type="SUPFAM" id="SSF50965">
    <property type="entry name" value="Galactose oxidase, central domain"/>
    <property type="match status" value="1"/>
</dbReference>
<evidence type="ECO:0000313" key="3">
    <source>
        <dbReference type="Proteomes" id="UP001497457"/>
    </source>
</evidence>
<dbReference type="Proteomes" id="UP001497457">
    <property type="component" value="Chromosome 13rd"/>
</dbReference>
<accession>A0ABC8X193</accession>
<sequence length="452" mass="50433">MEETTFRDWGGLPGDLLTCIGERLDLSGGLCFRGVCRSWSAALPAIMPSPWLVIPDGPDIGERDRFTMLSLPTLSPMRWRLEHQSCVGSSDGWLALVDPCLAITLLNPLTNAEPAVRLPPLGPFRRESFRGRCIPHFVPMSPDGTLRILTPRDRRIFESAQRLFVQRVAFAPNPTAQDYAVAVLCRDGHGMAFTTAGGGGWQWLDWPDAAGRAATPAVVCQGSEPVYVNRDLDLVYHGGKFYYTTLCGTVWALDPAAAPPVAPVPFAKLRPPGPDHRHYGKHLVFAGEENDGALHVVWSDVPGRHDATRGRTRRICVRRYDPAATRARRWRKVRHLGGRAFLIGGRSQSVAVSVPVPASSSPSTWLRPNCVYFTDITPGSDDIWTWEYLPEPEIWEFDVVADSFRACHRGGEELEWLDWLKAIWFTPRVRRGSTTPTNQIVPFSQDLPEFFI</sequence>
<dbReference type="EMBL" id="OZ075123">
    <property type="protein sequence ID" value="CAL4918882.1"/>
    <property type="molecule type" value="Genomic_DNA"/>
</dbReference>
<proteinExistence type="predicted"/>
<dbReference type="InterPro" id="IPR005174">
    <property type="entry name" value="KIB1-4_b-propeller"/>
</dbReference>
<dbReference type="AlphaFoldDB" id="A0ABC8X193"/>
<name>A0ABC8X193_9POAL</name>
<protein>
    <recommendedName>
        <fullName evidence="1">KIB1-4 beta-propeller domain-containing protein</fullName>
    </recommendedName>
</protein>
<dbReference type="PANTHER" id="PTHR34708">
    <property type="entry name" value="OS07G0440000 PROTEIN"/>
    <property type="match status" value="1"/>
</dbReference>
<dbReference type="PANTHER" id="PTHR34708:SF2">
    <property type="entry name" value="OS07G0440000 PROTEIN"/>
    <property type="match status" value="1"/>
</dbReference>
<keyword evidence="3" id="KW-1185">Reference proteome</keyword>
<evidence type="ECO:0000259" key="1">
    <source>
        <dbReference type="Pfam" id="PF03478"/>
    </source>
</evidence>
<feature type="domain" description="KIB1-4 beta-propeller" evidence="1">
    <location>
        <begin position="70"/>
        <end position="383"/>
    </location>
</feature>
<reference evidence="2" key="1">
    <citation type="submission" date="2024-10" db="EMBL/GenBank/DDBJ databases">
        <authorList>
            <person name="Ryan C."/>
        </authorList>
    </citation>
    <scope>NUCLEOTIDE SEQUENCE [LARGE SCALE GENOMIC DNA]</scope>
</reference>
<organism evidence="2 3">
    <name type="scientific">Urochloa decumbens</name>
    <dbReference type="NCBI Taxonomy" id="240449"/>
    <lineage>
        <taxon>Eukaryota</taxon>
        <taxon>Viridiplantae</taxon>
        <taxon>Streptophyta</taxon>
        <taxon>Embryophyta</taxon>
        <taxon>Tracheophyta</taxon>
        <taxon>Spermatophyta</taxon>
        <taxon>Magnoliopsida</taxon>
        <taxon>Liliopsida</taxon>
        <taxon>Poales</taxon>
        <taxon>Poaceae</taxon>
        <taxon>PACMAD clade</taxon>
        <taxon>Panicoideae</taxon>
        <taxon>Panicodae</taxon>
        <taxon>Paniceae</taxon>
        <taxon>Melinidinae</taxon>
        <taxon>Urochloa</taxon>
    </lineage>
</organism>